<keyword evidence="1" id="KW-0413">Isomerase</keyword>
<keyword evidence="3" id="KW-1185">Reference proteome</keyword>
<evidence type="ECO:0000313" key="3">
    <source>
        <dbReference type="Proteomes" id="UP000199046"/>
    </source>
</evidence>
<accession>A0A1I1N2N9</accession>
<dbReference type="InterPro" id="IPR015942">
    <property type="entry name" value="Asp/Glu/hydantoin_racemase"/>
</dbReference>
<protein>
    <submittedName>
        <fullName evidence="2">Glutamate racemase</fullName>
    </submittedName>
</protein>
<dbReference type="PANTHER" id="PTHR21198">
    <property type="entry name" value="GLUTAMATE RACEMASE"/>
    <property type="match status" value="1"/>
</dbReference>
<proteinExistence type="predicted"/>
<evidence type="ECO:0000256" key="1">
    <source>
        <dbReference type="ARBA" id="ARBA00023235"/>
    </source>
</evidence>
<dbReference type="Pfam" id="PF01177">
    <property type="entry name" value="Asp_Glu_race"/>
    <property type="match status" value="1"/>
</dbReference>
<dbReference type="InterPro" id="IPR001920">
    <property type="entry name" value="Asp/Glu_race"/>
</dbReference>
<gene>
    <name evidence="2" type="ORF">SAMN05421848_3307</name>
</gene>
<name>A0A1I1N2N9_9GAMM</name>
<organism evidence="2 3">
    <name type="scientific">Kushneria avicenniae</name>
    <dbReference type="NCBI Taxonomy" id="402385"/>
    <lineage>
        <taxon>Bacteria</taxon>
        <taxon>Pseudomonadati</taxon>
        <taxon>Pseudomonadota</taxon>
        <taxon>Gammaproteobacteria</taxon>
        <taxon>Oceanospirillales</taxon>
        <taxon>Halomonadaceae</taxon>
        <taxon>Kushneria</taxon>
    </lineage>
</organism>
<dbReference type="Gene3D" id="3.40.50.1860">
    <property type="match status" value="2"/>
</dbReference>
<dbReference type="AlphaFoldDB" id="A0A1I1N2N9"/>
<reference evidence="3" key="1">
    <citation type="submission" date="2016-10" db="EMBL/GenBank/DDBJ databases">
        <authorList>
            <person name="Varghese N."/>
            <person name="Submissions S."/>
        </authorList>
    </citation>
    <scope>NUCLEOTIDE SEQUENCE [LARGE SCALE GENOMIC DNA]</scope>
    <source>
        <strain evidence="3">DSM 23439</strain>
    </source>
</reference>
<dbReference type="STRING" id="402385.SAMN05421848_3307"/>
<dbReference type="EMBL" id="FOLY01000010">
    <property type="protein sequence ID" value="SFC91889.1"/>
    <property type="molecule type" value="Genomic_DNA"/>
</dbReference>
<evidence type="ECO:0000313" key="2">
    <source>
        <dbReference type="EMBL" id="SFC91889.1"/>
    </source>
</evidence>
<sequence length="268" mass="29691">MESQGLHRPIAVFDAGIGSYAIVAEIQRRLPHQDVLYFADRASFPYGTKTPETLARIMTQTLRLLETFEPSAIVMASNAPSITVLEEVRPMTRVPIFGVFPPLQEALASSTSHTVGIMGVESLIESEMLRAFVARHDLKGAHVERINASSMVELVESGRFLFDLQETQQRVNDFTAALFQRAPDIDVLTLSSTHLPWLKAFFERARPQCRFLDPAESVVAGLGNGTPGHGRIRTLVTEDARYSVSDFRRMLDRLGVALTLEVVEAPSP</sequence>
<dbReference type="Proteomes" id="UP000199046">
    <property type="component" value="Unassembled WGS sequence"/>
</dbReference>
<dbReference type="SUPFAM" id="SSF53681">
    <property type="entry name" value="Aspartate/glutamate racemase"/>
    <property type="match status" value="2"/>
</dbReference>
<dbReference type="GO" id="GO:0047661">
    <property type="term" value="F:amino-acid racemase activity"/>
    <property type="evidence" value="ECO:0007669"/>
    <property type="project" value="InterPro"/>
</dbReference>
<dbReference type="PANTHER" id="PTHR21198:SF3">
    <property type="entry name" value="GLUTAMATE RACEMASE"/>
    <property type="match status" value="1"/>
</dbReference>